<dbReference type="VEuPathDB" id="FungiDB:SPSK_09708"/>
<dbReference type="PANTHER" id="PTHR38115">
    <property type="entry name" value="LIPOCALIN-LIKE DOMAIN-CONTAINING PROTEIN"/>
    <property type="match status" value="1"/>
</dbReference>
<sequence length="222" mass="24180">MAAPASKTIHNLNGKWQMNKSLSGDFGAVLSLQGIGFLVRKAISAGTITLHVSQIQAPPSEPSEDPIEGAAKTENVTHINIDQTMTGGIKGTTERRCVDNRRREHSDWLFGHVVGRTLFYKGPGAAVALAKDFPDAFLAEGWPEDGEDLLVSYVKNLDKAGGWEATQVWGFQTAKDGTRRYVRNVVVTKGEGSSQQRVTVQLIYDFLGELDDAKADDGDLTY</sequence>
<gene>
    <name evidence="1" type="ORF">SPSK_09708</name>
</gene>
<dbReference type="EMBL" id="AXCR01000007">
    <property type="protein sequence ID" value="KJR85772.1"/>
    <property type="molecule type" value="Genomic_DNA"/>
</dbReference>
<name>A0A0F2M803_SPOSC</name>
<protein>
    <recommendedName>
        <fullName evidence="3">Lipocalin-like domain-containing protein</fullName>
    </recommendedName>
</protein>
<dbReference type="KEGG" id="ssck:SPSK_09708"/>
<dbReference type="RefSeq" id="XP_016588448.1">
    <property type="nucleotide sequence ID" value="XM_016736279.1"/>
</dbReference>
<comment type="caution">
    <text evidence="1">The sequence shown here is derived from an EMBL/GenBank/DDBJ whole genome shotgun (WGS) entry which is preliminary data.</text>
</comment>
<evidence type="ECO:0000313" key="1">
    <source>
        <dbReference type="EMBL" id="KJR85772.1"/>
    </source>
</evidence>
<organism evidence="1 2">
    <name type="scientific">Sporothrix schenckii 1099-18</name>
    <dbReference type="NCBI Taxonomy" id="1397361"/>
    <lineage>
        <taxon>Eukaryota</taxon>
        <taxon>Fungi</taxon>
        <taxon>Dikarya</taxon>
        <taxon>Ascomycota</taxon>
        <taxon>Pezizomycotina</taxon>
        <taxon>Sordariomycetes</taxon>
        <taxon>Sordariomycetidae</taxon>
        <taxon>Ophiostomatales</taxon>
        <taxon>Ophiostomataceae</taxon>
        <taxon>Sporothrix</taxon>
    </lineage>
</organism>
<accession>A0A0F2M803</accession>
<evidence type="ECO:0000313" key="2">
    <source>
        <dbReference type="Proteomes" id="UP000033710"/>
    </source>
</evidence>
<dbReference type="Proteomes" id="UP000033710">
    <property type="component" value="Unassembled WGS sequence"/>
</dbReference>
<dbReference type="AlphaFoldDB" id="A0A0F2M803"/>
<reference evidence="1 2" key="2">
    <citation type="journal article" date="2015" name="Eukaryot. Cell">
        <title>Asexual propagation of a virulent clone complex in a human and feline outbreak of sporotrichosis.</title>
        <authorList>
            <person name="Teixeira Mde M."/>
            <person name="Rodrigues A.M."/>
            <person name="Tsui C.K."/>
            <person name="de Almeida L.G."/>
            <person name="Van Diepeningen A.D."/>
            <person name="van den Ende B.G."/>
            <person name="Fernandes G.F."/>
            <person name="Kano R."/>
            <person name="Hamelin R.C."/>
            <person name="Lopes-Bezerra L.M."/>
            <person name="Vasconcelos A.T."/>
            <person name="de Hoog S."/>
            <person name="de Camargo Z.P."/>
            <person name="Felipe M.S."/>
        </authorList>
    </citation>
    <scope>NUCLEOTIDE SEQUENCE [LARGE SCALE GENOMIC DNA]</scope>
    <source>
        <strain evidence="1 2">1099-18</strain>
    </source>
</reference>
<dbReference type="GeneID" id="27671556"/>
<dbReference type="OrthoDB" id="425354at2759"/>
<evidence type="ECO:0008006" key="3">
    <source>
        <dbReference type="Google" id="ProtNLM"/>
    </source>
</evidence>
<dbReference type="PANTHER" id="PTHR38115:SF1">
    <property type="entry name" value="LIPOCALIN-LIKE DOMAIN-CONTAINING PROTEIN"/>
    <property type="match status" value="1"/>
</dbReference>
<proteinExistence type="predicted"/>
<dbReference type="InterPro" id="IPR053037">
    <property type="entry name" value="Pericyclase_pydY-like"/>
</dbReference>
<reference evidence="1 2" key="1">
    <citation type="journal article" date="2014" name="BMC Genomics">
        <title>Comparative genomics of the major fungal agents of human and animal Sporotrichosis: Sporothrix schenckii and Sporothrix brasiliensis.</title>
        <authorList>
            <person name="Teixeira M.M."/>
            <person name="de Almeida L.G."/>
            <person name="Kubitschek-Barreira P."/>
            <person name="Alves F.L."/>
            <person name="Kioshima E.S."/>
            <person name="Abadio A.K."/>
            <person name="Fernandes L."/>
            <person name="Derengowski L.S."/>
            <person name="Ferreira K.S."/>
            <person name="Souza R.C."/>
            <person name="Ruiz J.C."/>
            <person name="de Andrade N.C."/>
            <person name="Paes H.C."/>
            <person name="Nicola A.M."/>
            <person name="Albuquerque P."/>
            <person name="Gerber A.L."/>
            <person name="Martins V.P."/>
            <person name="Peconick L.D."/>
            <person name="Neto A.V."/>
            <person name="Chaucanez C.B."/>
            <person name="Silva P.A."/>
            <person name="Cunha O.L."/>
            <person name="de Oliveira F.F."/>
            <person name="dos Santos T.C."/>
            <person name="Barros A.L."/>
            <person name="Soares M.A."/>
            <person name="de Oliveira L.M."/>
            <person name="Marini M.M."/>
            <person name="Villalobos-Duno H."/>
            <person name="Cunha M.M."/>
            <person name="de Hoog S."/>
            <person name="da Silveira J.F."/>
            <person name="Henrissat B."/>
            <person name="Nino-Vega G.A."/>
            <person name="Cisalpino P.S."/>
            <person name="Mora-Montes H.M."/>
            <person name="Almeida S.R."/>
            <person name="Stajich J.E."/>
            <person name="Lopes-Bezerra L.M."/>
            <person name="Vasconcelos A.T."/>
            <person name="Felipe M.S."/>
        </authorList>
    </citation>
    <scope>NUCLEOTIDE SEQUENCE [LARGE SCALE GENOMIC DNA]</scope>
    <source>
        <strain evidence="1 2">1099-18</strain>
    </source>
</reference>